<dbReference type="InterPro" id="IPR010171">
    <property type="entry name" value="CRISPR_Csx1"/>
</dbReference>
<protein>
    <submittedName>
        <fullName evidence="2">CRISPR-associated CARF protein Csx1</fullName>
    </submittedName>
</protein>
<name>A0ABY7BM45_9FIRM</name>
<evidence type="ECO:0000313" key="2">
    <source>
        <dbReference type="EMBL" id="WAM33889.1"/>
    </source>
</evidence>
<dbReference type="InterPro" id="IPR019016">
    <property type="entry name" value="Csx1-like_HEPN"/>
</dbReference>
<dbReference type="Pfam" id="PF09455">
    <property type="entry name" value="Csx1_HEPN"/>
    <property type="match status" value="1"/>
</dbReference>
<dbReference type="RefSeq" id="WP_045168601.1">
    <property type="nucleotide sequence ID" value="NZ_CP113865.1"/>
</dbReference>
<dbReference type="NCBIfam" id="TIGR01897">
    <property type="entry name" value="cas_MJ1666"/>
    <property type="match status" value="1"/>
</dbReference>
<dbReference type="EMBL" id="CP113865">
    <property type="protein sequence ID" value="WAM33889.1"/>
    <property type="molecule type" value="Genomic_DNA"/>
</dbReference>
<keyword evidence="3" id="KW-1185">Reference proteome</keyword>
<evidence type="ECO:0000259" key="1">
    <source>
        <dbReference type="Pfam" id="PF09455"/>
    </source>
</evidence>
<reference evidence="2" key="1">
    <citation type="submission" date="2022-12" db="EMBL/GenBank/DDBJ databases">
        <authorList>
            <person name="Bing R.G."/>
            <person name="Willard D.J."/>
            <person name="Manesh M.J.H."/>
            <person name="Laemthong T."/>
            <person name="Crosby J.R."/>
            <person name="Kelly R.M."/>
        </authorList>
    </citation>
    <scope>NUCLEOTIDE SEQUENCE</scope>
    <source>
        <strain evidence="2">DSM 8990</strain>
    </source>
</reference>
<feature type="domain" description="CRISPR system endoribonuclease Csx1-like HEPN" evidence="1">
    <location>
        <begin position="386"/>
        <end position="456"/>
    </location>
</feature>
<dbReference type="Proteomes" id="UP001164909">
    <property type="component" value="Chromosome"/>
</dbReference>
<dbReference type="Gene3D" id="3.40.50.10640">
    <property type="entry name" value="SSO1389-like"/>
    <property type="match status" value="1"/>
</dbReference>
<accession>A0ABY7BM45</accession>
<sequence length="473" mass="55007">MKVIYQIGRLDDPKKTTKKFFIESYKDQSVNFSKEAELSSFVLKDFLQSQNLSVQSVVIYPVSILLNKNLLNIILDEDLKSELEKVLSNPEEYLEKPFDLINRIELEKQRDDSLVIHSMGTYLGSVRLDATYDDIVLEILFDMIERYLNHDVDEFYIDISSGHNIYISAMMEASRYFAIFANLMNWLHQEKQPGIYFTFSDPIIGSSADAFEIHIQPQKHKAFFSSPIKKEEASDHNFSFLRRIYQEPNENSKGSDMVLQKQSIRQKRKALKEKIEMFVLLFSAIKNNAPLYLYCHSYHSQDEIKQELKNLIEHAKSQLVATFKSSPGLDRKAYLDAILSLGFYMGIVEVLESQNITMFCPYTGLDLEELGRTFAYIYSIFGIPMNYTMLGNEISNNLDKIQQFGEIPEWMRLRRIVDPSKPVENRADERNFFAHSGLEGNITEVRYDGEKVYVRYIDGLAMGDIDDWLKKRL</sequence>
<dbReference type="InterPro" id="IPR027419">
    <property type="entry name" value="CRISPR-assoc_Csx1_C"/>
</dbReference>
<dbReference type="Gene3D" id="1.10.3740.10">
    <property type="entry name" value="SSO1389-like domains"/>
    <property type="match status" value="1"/>
</dbReference>
<dbReference type="SUPFAM" id="SSF160980">
    <property type="entry name" value="SSO1389-like"/>
    <property type="match status" value="1"/>
</dbReference>
<organism evidence="2 3">
    <name type="scientific">Caldicellulosiruptor morganii</name>
    <dbReference type="NCBI Taxonomy" id="1387555"/>
    <lineage>
        <taxon>Bacteria</taxon>
        <taxon>Bacillati</taxon>
        <taxon>Bacillota</taxon>
        <taxon>Bacillota incertae sedis</taxon>
        <taxon>Caldicellulosiruptorales</taxon>
        <taxon>Caldicellulosiruptoraceae</taxon>
        <taxon>Caldicellulosiruptor</taxon>
    </lineage>
</organism>
<gene>
    <name evidence="2" type="primary">csx1</name>
    <name evidence="2" type="ORF">OTK00_000029</name>
</gene>
<evidence type="ECO:0000313" key="3">
    <source>
        <dbReference type="Proteomes" id="UP001164909"/>
    </source>
</evidence>
<proteinExistence type="predicted"/>